<dbReference type="SMART" id="SM00474">
    <property type="entry name" value="35EXOc"/>
    <property type="match status" value="1"/>
</dbReference>
<dbReference type="GO" id="GO:0003676">
    <property type="term" value="F:nucleic acid binding"/>
    <property type="evidence" value="ECO:0007669"/>
    <property type="project" value="InterPro"/>
</dbReference>
<evidence type="ECO:0000313" key="6">
    <source>
        <dbReference type="Proteomes" id="UP000320762"/>
    </source>
</evidence>
<name>A0A550C717_9AGAR</name>
<feature type="compositionally biased region" description="Polar residues" evidence="3">
    <location>
        <begin position="75"/>
        <end position="91"/>
    </location>
</feature>
<dbReference type="PANTHER" id="PTHR13620">
    <property type="entry name" value="3-5 EXONUCLEASE"/>
    <property type="match status" value="1"/>
</dbReference>
<dbReference type="GO" id="GO:0005634">
    <property type="term" value="C:nucleus"/>
    <property type="evidence" value="ECO:0007669"/>
    <property type="project" value="TreeGrafter"/>
</dbReference>
<feature type="domain" description="3'-5' exonuclease" evidence="4">
    <location>
        <begin position="112"/>
        <end position="292"/>
    </location>
</feature>
<evidence type="ECO:0000256" key="1">
    <source>
        <dbReference type="ARBA" id="ARBA00022722"/>
    </source>
</evidence>
<dbReference type="InterPro" id="IPR051132">
    <property type="entry name" value="3-5_Exonuclease_domain"/>
</dbReference>
<evidence type="ECO:0000256" key="2">
    <source>
        <dbReference type="ARBA" id="ARBA00022801"/>
    </source>
</evidence>
<feature type="compositionally biased region" description="Low complexity" evidence="3">
    <location>
        <begin position="351"/>
        <end position="366"/>
    </location>
</feature>
<dbReference type="PANTHER" id="PTHR13620:SF104">
    <property type="entry name" value="EXONUCLEASE 3'-5' DOMAIN-CONTAINING PROTEIN 2"/>
    <property type="match status" value="1"/>
</dbReference>
<dbReference type="InterPro" id="IPR002562">
    <property type="entry name" value="3'-5'_exonuclease_dom"/>
</dbReference>
<dbReference type="GO" id="GO:0005737">
    <property type="term" value="C:cytoplasm"/>
    <property type="evidence" value="ECO:0007669"/>
    <property type="project" value="TreeGrafter"/>
</dbReference>
<dbReference type="InterPro" id="IPR036397">
    <property type="entry name" value="RNaseH_sf"/>
</dbReference>
<protein>
    <submittedName>
        <fullName evidence="5">Ribonuclease H-like domain-containing protein</fullName>
    </submittedName>
</protein>
<dbReference type="AlphaFoldDB" id="A0A550C717"/>
<feature type="compositionally biased region" description="Polar residues" evidence="3">
    <location>
        <begin position="479"/>
        <end position="488"/>
    </location>
</feature>
<sequence length="608" mass="66333">MAHLLELLDAQNNNFSGEGSTPHVSSSSNNSTDIEIVEAGTKVTTASAGPLANSTSTINNRSPNGTKRKRAPSATDKTSTRSSSSVPATPTSMPPGTPRIYSYKDYDPAPRVMYCTDPAEADRLVEQLSGPVGFDMEWKFYFARRTAVHKPVAVIQVADEKMILVVQISAMKMVPPKLKALTESADIPKMGANIHNDGKKLYQDYGVLARNLVELGAFAKVADPACSATFGNRKIVALARIVEHYCDGKTLDKGPVRSSDWERPLTAQQVDYAANDAYCAIMAYKRMQQIAKQNEVVFDGKEYYYTQNVSSVFDRRPTVALVEEPTFTLATRPDVSPATRPITLPTPVSRTASMASTSSTSSDTTTVWPPPPLSATPSASSVYSSVSELVYETSISESTAAGAAAGSNTEPPSASSIYTPLVSHLEDDEPPYEPPIRIMPQQRSKSSRSFQRTTSQQSVPPSSTARPAASTARPPNSTGEPQHTSTEPSYAPPIRVLPPSKTTFNKPLVPGMIYTSEMAKMGMQKQHLRAYRFWHIEGKTMEQMCRDLSTRGPTDPLKAGTVISYVVGALQKDNSLPFDRERLHNLVRSDAGSWQRHHDFMEEVAKRA</sequence>
<feature type="compositionally biased region" description="Polar residues" evidence="3">
    <location>
        <begin position="42"/>
        <end position="65"/>
    </location>
</feature>
<keyword evidence="2" id="KW-0378">Hydrolase</keyword>
<dbReference type="STRING" id="97359.A0A550C717"/>
<dbReference type="EMBL" id="VDMD01000021">
    <property type="protein sequence ID" value="TRM60589.1"/>
    <property type="molecule type" value="Genomic_DNA"/>
</dbReference>
<feature type="region of interest" description="Disordered" evidence="3">
    <location>
        <begin position="13"/>
        <end position="100"/>
    </location>
</feature>
<dbReference type="GO" id="GO:0008408">
    <property type="term" value="F:3'-5' exonuclease activity"/>
    <property type="evidence" value="ECO:0007669"/>
    <property type="project" value="InterPro"/>
</dbReference>
<feature type="region of interest" description="Disordered" evidence="3">
    <location>
        <begin position="332"/>
        <end position="379"/>
    </location>
</feature>
<reference evidence="5 6" key="1">
    <citation type="journal article" date="2019" name="New Phytol.">
        <title>Comparative genomics reveals unique wood-decay strategies and fruiting body development in the Schizophyllaceae.</title>
        <authorList>
            <person name="Almasi E."/>
            <person name="Sahu N."/>
            <person name="Krizsan K."/>
            <person name="Balint B."/>
            <person name="Kovacs G.M."/>
            <person name="Kiss B."/>
            <person name="Cseklye J."/>
            <person name="Drula E."/>
            <person name="Henrissat B."/>
            <person name="Nagy I."/>
            <person name="Chovatia M."/>
            <person name="Adam C."/>
            <person name="LaButti K."/>
            <person name="Lipzen A."/>
            <person name="Riley R."/>
            <person name="Grigoriev I.V."/>
            <person name="Nagy L.G."/>
        </authorList>
    </citation>
    <scope>NUCLEOTIDE SEQUENCE [LARGE SCALE GENOMIC DNA]</scope>
    <source>
        <strain evidence="5 6">NL-1724</strain>
    </source>
</reference>
<dbReference type="OrthoDB" id="1920326at2759"/>
<feature type="compositionally biased region" description="Polar residues" evidence="3">
    <location>
        <begin position="13"/>
        <end position="24"/>
    </location>
</feature>
<dbReference type="Pfam" id="PF01612">
    <property type="entry name" value="DNA_pol_A_exo1"/>
    <property type="match status" value="1"/>
</dbReference>
<keyword evidence="6" id="KW-1185">Reference proteome</keyword>
<dbReference type="SUPFAM" id="SSF53098">
    <property type="entry name" value="Ribonuclease H-like"/>
    <property type="match status" value="1"/>
</dbReference>
<feature type="region of interest" description="Disordered" evidence="3">
    <location>
        <begin position="424"/>
        <end position="502"/>
    </location>
</feature>
<organism evidence="5 6">
    <name type="scientific">Schizophyllum amplum</name>
    <dbReference type="NCBI Taxonomy" id="97359"/>
    <lineage>
        <taxon>Eukaryota</taxon>
        <taxon>Fungi</taxon>
        <taxon>Dikarya</taxon>
        <taxon>Basidiomycota</taxon>
        <taxon>Agaricomycotina</taxon>
        <taxon>Agaricomycetes</taxon>
        <taxon>Agaricomycetidae</taxon>
        <taxon>Agaricales</taxon>
        <taxon>Schizophyllaceae</taxon>
        <taxon>Schizophyllum</taxon>
    </lineage>
</organism>
<dbReference type="Gene3D" id="3.30.420.10">
    <property type="entry name" value="Ribonuclease H-like superfamily/Ribonuclease H"/>
    <property type="match status" value="1"/>
</dbReference>
<feature type="compositionally biased region" description="Low complexity" evidence="3">
    <location>
        <begin position="441"/>
        <end position="478"/>
    </location>
</feature>
<keyword evidence="1" id="KW-0540">Nuclease</keyword>
<comment type="caution">
    <text evidence="5">The sequence shown here is derived from an EMBL/GenBank/DDBJ whole genome shotgun (WGS) entry which is preliminary data.</text>
</comment>
<evidence type="ECO:0000313" key="5">
    <source>
        <dbReference type="EMBL" id="TRM60589.1"/>
    </source>
</evidence>
<accession>A0A550C717</accession>
<proteinExistence type="predicted"/>
<evidence type="ECO:0000259" key="4">
    <source>
        <dbReference type="SMART" id="SM00474"/>
    </source>
</evidence>
<dbReference type="CDD" id="cd06141">
    <property type="entry name" value="WRN_exo"/>
    <property type="match status" value="1"/>
</dbReference>
<gene>
    <name evidence="5" type="ORF">BD626DRAFT_504574</name>
</gene>
<evidence type="ECO:0000256" key="3">
    <source>
        <dbReference type="SAM" id="MobiDB-lite"/>
    </source>
</evidence>
<dbReference type="Proteomes" id="UP000320762">
    <property type="component" value="Unassembled WGS sequence"/>
</dbReference>
<dbReference type="GO" id="GO:0006139">
    <property type="term" value="P:nucleobase-containing compound metabolic process"/>
    <property type="evidence" value="ECO:0007669"/>
    <property type="project" value="InterPro"/>
</dbReference>
<dbReference type="InterPro" id="IPR012337">
    <property type="entry name" value="RNaseH-like_sf"/>
</dbReference>